<evidence type="ECO:0000313" key="4">
    <source>
        <dbReference type="Proteomes" id="UP000287033"/>
    </source>
</evidence>
<accession>A0A401T8M6</accession>
<gene>
    <name evidence="3" type="ORF">chiPu_0022696</name>
</gene>
<dbReference type="Gene3D" id="2.60.40.150">
    <property type="entry name" value="C2 domain"/>
    <property type="match status" value="1"/>
</dbReference>
<dbReference type="Proteomes" id="UP000287033">
    <property type="component" value="Unassembled WGS sequence"/>
</dbReference>
<sequence>MWFLESVGRTMTGPSDVGRTRGRRHRLGQAQGGHPNVLTPDRIPEFFIPPSLAPGRGSPSRPWRERPTRGEREGKEEEEGPAGLIPRHANPGEIVCLSESPHTRRKESLFHGPDLCHPGESPPKAWYRAPSLSTRPESQARESSLSTRPEAWSLNTRPKAQNWAESLRSTPEARSLNTRPEARSWTQSLRPKPKAQSLNTRPKAWSWAQMLRSRPVSQSWAQSLRPGGLLDSDTASSSAESSPFNSPSPARLPHWALTVDDDDSSSSESSPVVHRRAGRDLGGPLRYPANPRWQHPWGPAEEEEGCWVTLDTGGRLLLLSEYTAESRLLRVRLVSGRGLYPDSFPVAGVSCCAALCLLPGRTQQQRSTVVRRSRSPVFDQAFVFEGVAVGDLHDKALGLKVINKGSRMRRDCVLGQSQLGLAAILSGNHTLAKG</sequence>
<dbReference type="OrthoDB" id="9947256at2759"/>
<dbReference type="PANTHER" id="PTHR46291:SF1">
    <property type="entry name" value="C2 CALCIUM-DEPENDENT DOMAIN-CONTAINING PROTEIN 4D"/>
    <property type="match status" value="1"/>
</dbReference>
<dbReference type="STRING" id="137246.A0A401T8M6"/>
<protein>
    <recommendedName>
        <fullName evidence="2">C2 domain-containing protein</fullName>
    </recommendedName>
</protein>
<dbReference type="InterPro" id="IPR000008">
    <property type="entry name" value="C2_dom"/>
</dbReference>
<evidence type="ECO:0000259" key="2">
    <source>
        <dbReference type="PROSITE" id="PS50004"/>
    </source>
</evidence>
<dbReference type="InterPro" id="IPR035892">
    <property type="entry name" value="C2_domain_sf"/>
</dbReference>
<comment type="caution">
    <text evidence="3">The sequence shown here is derived from an EMBL/GenBank/DDBJ whole genome shotgun (WGS) entry which is preliminary data.</text>
</comment>
<feature type="region of interest" description="Disordered" evidence="1">
    <location>
        <begin position="218"/>
        <end position="287"/>
    </location>
</feature>
<name>A0A401T8M6_CHIPU</name>
<dbReference type="SMART" id="SM00239">
    <property type="entry name" value="C2"/>
    <property type="match status" value="1"/>
</dbReference>
<reference evidence="3 4" key="1">
    <citation type="journal article" date="2018" name="Nat. Ecol. Evol.">
        <title>Shark genomes provide insights into elasmobranch evolution and the origin of vertebrates.</title>
        <authorList>
            <person name="Hara Y"/>
            <person name="Yamaguchi K"/>
            <person name="Onimaru K"/>
            <person name="Kadota M"/>
            <person name="Koyanagi M"/>
            <person name="Keeley SD"/>
            <person name="Tatsumi K"/>
            <person name="Tanaka K"/>
            <person name="Motone F"/>
            <person name="Kageyama Y"/>
            <person name="Nozu R"/>
            <person name="Adachi N"/>
            <person name="Nishimura O"/>
            <person name="Nakagawa R"/>
            <person name="Tanegashima C"/>
            <person name="Kiyatake I"/>
            <person name="Matsumoto R"/>
            <person name="Murakumo K"/>
            <person name="Nishida K"/>
            <person name="Terakita A"/>
            <person name="Kuratani S"/>
            <person name="Sato K"/>
            <person name="Hyodo S Kuraku.S."/>
        </authorList>
    </citation>
    <scope>NUCLEOTIDE SEQUENCE [LARGE SCALE GENOMIC DNA]</scope>
</reference>
<dbReference type="OMA" id="PHCDPRH"/>
<dbReference type="SUPFAM" id="SSF49562">
    <property type="entry name" value="C2 domain (Calcium/lipid-binding domain, CaLB)"/>
    <property type="match status" value="1"/>
</dbReference>
<organism evidence="3 4">
    <name type="scientific">Chiloscyllium punctatum</name>
    <name type="common">Brownbanded bambooshark</name>
    <name type="synonym">Hemiscyllium punctatum</name>
    <dbReference type="NCBI Taxonomy" id="137246"/>
    <lineage>
        <taxon>Eukaryota</taxon>
        <taxon>Metazoa</taxon>
        <taxon>Chordata</taxon>
        <taxon>Craniata</taxon>
        <taxon>Vertebrata</taxon>
        <taxon>Chondrichthyes</taxon>
        <taxon>Elasmobranchii</taxon>
        <taxon>Galeomorphii</taxon>
        <taxon>Galeoidea</taxon>
        <taxon>Orectolobiformes</taxon>
        <taxon>Hemiscylliidae</taxon>
        <taxon>Chiloscyllium</taxon>
    </lineage>
</organism>
<evidence type="ECO:0000313" key="3">
    <source>
        <dbReference type="EMBL" id="GCC38975.1"/>
    </source>
</evidence>
<dbReference type="PANTHER" id="PTHR46291">
    <property type="entry name" value="C2 DOMAIN-CONTAINING PROTEIN"/>
    <property type="match status" value="1"/>
</dbReference>
<feature type="region of interest" description="Disordered" evidence="1">
    <location>
        <begin position="105"/>
        <end position="202"/>
    </location>
</feature>
<feature type="compositionally biased region" description="Basic and acidic residues" evidence="1">
    <location>
        <begin position="62"/>
        <end position="75"/>
    </location>
</feature>
<dbReference type="EMBL" id="BEZZ01010175">
    <property type="protein sequence ID" value="GCC38975.1"/>
    <property type="molecule type" value="Genomic_DNA"/>
</dbReference>
<dbReference type="InterPro" id="IPR043549">
    <property type="entry name" value="C2C4C/C2C4D"/>
</dbReference>
<proteinExistence type="predicted"/>
<dbReference type="Pfam" id="PF00168">
    <property type="entry name" value="C2"/>
    <property type="match status" value="1"/>
</dbReference>
<feature type="compositionally biased region" description="Low complexity" evidence="1">
    <location>
        <begin position="232"/>
        <end position="249"/>
    </location>
</feature>
<dbReference type="AlphaFoldDB" id="A0A401T8M6"/>
<feature type="compositionally biased region" description="Polar residues" evidence="1">
    <location>
        <begin position="131"/>
        <end position="169"/>
    </location>
</feature>
<keyword evidence="4" id="KW-1185">Reference proteome</keyword>
<feature type="domain" description="C2" evidence="2">
    <location>
        <begin position="312"/>
        <end position="434"/>
    </location>
</feature>
<dbReference type="PROSITE" id="PS50004">
    <property type="entry name" value="C2"/>
    <property type="match status" value="1"/>
</dbReference>
<evidence type="ECO:0000256" key="1">
    <source>
        <dbReference type="SAM" id="MobiDB-lite"/>
    </source>
</evidence>
<feature type="region of interest" description="Disordered" evidence="1">
    <location>
        <begin position="1"/>
        <end position="89"/>
    </location>
</feature>